<dbReference type="GO" id="GO:0032451">
    <property type="term" value="F:demethylase activity"/>
    <property type="evidence" value="ECO:0007669"/>
    <property type="project" value="TreeGrafter"/>
</dbReference>
<organism evidence="3 5">
    <name type="scientific">Dinothrombium tinctorium</name>
    <dbReference type="NCBI Taxonomy" id="1965070"/>
    <lineage>
        <taxon>Eukaryota</taxon>
        <taxon>Metazoa</taxon>
        <taxon>Ecdysozoa</taxon>
        <taxon>Arthropoda</taxon>
        <taxon>Chelicerata</taxon>
        <taxon>Arachnida</taxon>
        <taxon>Acari</taxon>
        <taxon>Acariformes</taxon>
        <taxon>Trombidiformes</taxon>
        <taxon>Prostigmata</taxon>
        <taxon>Anystina</taxon>
        <taxon>Parasitengona</taxon>
        <taxon>Trombidioidea</taxon>
        <taxon>Trombidiidae</taxon>
        <taxon>Dinothrombium</taxon>
    </lineage>
</organism>
<dbReference type="PANTHER" id="PTHR12463:SF0">
    <property type="entry name" value="ALPHA-KETOGLUTARATE-DEPENDENT DIOXYGENASE ALKB HOMOLOG 4"/>
    <property type="match status" value="1"/>
</dbReference>
<comment type="cofactor">
    <cofactor evidence="1">
        <name>Fe(2+)</name>
        <dbReference type="ChEBI" id="CHEBI:29033"/>
    </cofactor>
</comment>
<dbReference type="OrthoDB" id="442860at2759"/>
<dbReference type="GO" id="GO:0070988">
    <property type="term" value="P:demethylation"/>
    <property type="evidence" value="ECO:0007669"/>
    <property type="project" value="InterPro"/>
</dbReference>
<evidence type="ECO:0000256" key="1">
    <source>
        <dbReference type="ARBA" id="ARBA00001954"/>
    </source>
</evidence>
<sequence>MTSLNKTVLHKACACKGIRSCLLCEHVSEKKSESFQTVETFYYCILCADKAWTIRNHEQHTPENKCLTINGVFVASDVISEEEENEIVQQIDSSPSSQWVLSQSGRRKQDFGPKVNFKKKICKIGSFSGIPRYAQSLMKKIREEYSSVMRDFEPVELCNLEYVPERGSSIDPHLDDTWIWGERLVTLNLLSETSLTLTPVEEAIDSSRVSITEIVVVMPARSLLVLSSDARYRWFHAIKREHITARRIAMTWRELPPNFLPDGEEYESLGKQLLELAKNEI</sequence>
<protein>
    <submittedName>
        <fullName evidence="3">Alpha-ketoglutarate-dependent dioxygenase alkB 4-like protein</fullName>
    </submittedName>
</protein>
<keyword evidence="5" id="KW-1185">Reference proteome</keyword>
<dbReference type="EMBL" id="NCKU01005907">
    <property type="protein sequence ID" value="RWS04050.1"/>
    <property type="molecule type" value="Genomic_DNA"/>
</dbReference>
<dbReference type="InterPro" id="IPR032857">
    <property type="entry name" value="ALKBH4"/>
</dbReference>
<proteinExistence type="predicted"/>
<keyword evidence="3" id="KW-0223">Dioxygenase</keyword>
<keyword evidence="3" id="KW-0560">Oxidoreductase</keyword>
<dbReference type="Proteomes" id="UP000285301">
    <property type="component" value="Unassembled WGS sequence"/>
</dbReference>
<dbReference type="FunFam" id="2.60.120.590:FF:000019">
    <property type="entry name" value="DNA N6-methyl adenine demethylase"/>
    <property type="match status" value="1"/>
</dbReference>
<dbReference type="AlphaFoldDB" id="A0A3S3NQB5"/>
<comment type="caution">
    <text evidence="3">The sequence shown here is derived from an EMBL/GenBank/DDBJ whole genome shotgun (WGS) entry which is preliminary data.</text>
</comment>
<evidence type="ECO:0000313" key="4">
    <source>
        <dbReference type="EMBL" id="RWS04050.1"/>
    </source>
</evidence>
<dbReference type="InterPro" id="IPR037151">
    <property type="entry name" value="AlkB-like_sf"/>
</dbReference>
<dbReference type="EMBL" id="NCKU01005963">
    <property type="protein sequence ID" value="RWS03985.1"/>
    <property type="molecule type" value="Genomic_DNA"/>
</dbReference>
<dbReference type="Gene3D" id="2.60.120.590">
    <property type="entry name" value="Alpha-ketoglutarate-dependent dioxygenase AlkB-like"/>
    <property type="match status" value="1"/>
</dbReference>
<dbReference type="SUPFAM" id="SSF51197">
    <property type="entry name" value="Clavaminate synthase-like"/>
    <property type="match status" value="1"/>
</dbReference>
<dbReference type="STRING" id="1965070.A0A3S3NQB5"/>
<dbReference type="EMBL" id="NCKU01005962">
    <property type="protein sequence ID" value="RWS03990.1"/>
    <property type="molecule type" value="Genomic_DNA"/>
</dbReference>
<evidence type="ECO:0000313" key="2">
    <source>
        <dbReference type="EMBL" id="RWS03985.1"/>
    </source>
</evidence>
<dbReference type="PANTHER" id="PTHR12463">
    <property type="entry name" value="OXYGENASE-RELATED"/>
    <property type="match status" value="1"/>
</dbReference>
<accession>A0A3S3NQB5</accession>
<reference evidence="3 5" key="1">
    <citation type="journal article" date="2018" name="Gigascience">
        <title>Genomes of trombidid mites reveal novel predicted allergens and laterally-transferred genes associated with secondary metabolism.</title>
        <authorList>
            <person name="Dong X."/>
            <person name="Chaisiri K."/>
            <person name="Xia D."/>
            <person name="Armstrong S.D."/>
            <person name="Fang Y."/>
            <person name="Donnelly M.J."/>
            <person name="Kadowaki T."/>
            <person name="McGarry J.W."/>
            <person name="Darby A.C."/>
            <person name="Makepeace B.L."/>
        </authorList>
    </citation>
    <scope>NUCLEOTIDE SEQUENCE [LARGE SCALE GENOMIC DNA]</scope>
    <source>
        <strain evidence="3">UoL-WK</strain>
    </source>
</reference>
<name>A0A3S3NQB5_9ACAR</name>
<dbReference type="GO" id="GO:0051213">
    <property type="term" value="F:dioxygenase activity"/>
    <property type="evidence" value="ECO:0007669"/>
    <property type="project" value="UniProtKB-KW"/>
</dbReference>
<reference evidence="3" key="2">
    <citation type="submission" date="2018-11" db="EMBL/GenBank/DDBJ databases">
        <title>Trombidioid mite genomics.</title>
        <authorList>
            <person name="Dong X."/>
        </authorList>
    </citation>
    <scope>NUCLEOTIDE SEQUENCE</scope>
    <source>
        <strain evidence="3">UoL-WK</strain>
    </source>
</reference>
<gene>
    <name evidence="3" type="ORF">B4U79_04226</name>
    <name evidence="4" type="ORF">B4U79_08431</name>
    <name evidence="2" type="ORF">B4U79_13772</name>
</gene>
<evidence type="ECO:0000313" key="3">
    <source>
        <dbReference type="EMBL" id="RWS03990.1"/>
    </source>
</evidence>
<evidence type="ECO:0000313" key="5">
    <source>
        <dbReference type="Proteomes" id="UP000285301"/>
    </source>
</evidence>